<dbReference type="InterPro" id="IPR015265">
    <property type="entry name" value="PuR_N"/>
</dbReference>
<dbReference type="OrthoDB" id="4213751at2"/>
<sequence>MEKLKRTDRLVVLSTLLTKNPNALFSLSDLATITGAAKSTISEDLTIVKEVFSLFSLGELSSIAGAAGGVVYKPVEHEEATGEFLEKLAERFSEPDRIVPGGFIYMTDVIYDPRIISRIGEIFFTKFCACSPDYIVTVETKGIPIAMMTARSFNVPLVIIRDSGRVTEGTSVSINYVSGSSQRIQTMSLSRRALPTGAKVLIIDDFMKGGGTAQGMHNLMKEFNAEVLGTGVVIATREPQDKLIKDYYALLELISIHELSKNILIKPFIENKETFLK</sequence>
<dbReference type="NCBIfam" id="TIGR01743">
    <property type="entry name" value="purR_Bsub"/>
    <property type="match status" value="1"/>
</dbReference>
<evidence type="ECO:0000256" key="4">
    <source>
        <dbReference type="ARBA" id="ARBA00023163"/>
    </source>
</evidence>
<evidence type="ECO:0000256" key="1">
    <source>
        <dbReference type="ARBA" id="ARBA00011738"/>
    </source>
</evidence>
<keyword evidence="9" id="KW-1185">Reference proteome</keyword>
<dbReference type="InterPro" id="IPR036388">
    <property type="entry name" value="WH-like_DNA-bd_sf"/>
</dbReference>
<dbReference type="PANTHER" id="PTHR43864:SF2">
    <property type="entry name" value="PUR OPERON REPRESSOR"/>
    <property type="match status" value="1"/>
</dbReference>
<dbReference type="PANTHER" id="PTHR43864">
    <property type="entry name" value="HYPOXANTHINE/GUANINE PHOSPHORIBOSYLTRANSFERASE"/>
    <property type="match status" value="1"/>
</dbReference>
<reference evidence="8 9" key="1">
    <citation type="submission" date="2016-10" db="EMBL/GenBank/DDBJ databases">
        <title>Complete Genome Sequence of Peptococcaceae strain DCMF.</title>
        <authorList>
            <person name="Edwards R.J."/>
            <person name="Holland S.I."/>
            <person name="Deshpande N.P."/>
            <person name="Wong Y.K."/>
            <person name="Ertan H."/>
            <person name="Manefield M."/>
            <person name="Russell T.L."/>
            <person name="Lee M.J."/>
        </authorList>
    </citation>
    <scope>NUCLEOTIDE SEQUENCE [LARGE SCALE GENOMIC DNA]</scope>
    <source>
        <strain evidence="8 9">DCMF</strain>
    </source>
</reference>
<dbReference type="GO" id="GO:0045892">
    <property type="term" value="P:negative regulation of DNA-templated transcription"/>
    <property type="evidence" value="ECO:0007669"/>
    <property type="project" value="InterPro"/>
</dbReference>
<accession>A0A3G1KX16</accession>
<dbReference type="InterPro" id="IPR029057">
    <property type="entry name" value="PRTase-like"/>
</dbReference>
<dbReference type="GO" id="GO:0045982">
    <property type="term" value="P:negative regulation of purine nucleobase metabolic process"/>
    <property type="evidence" value="ECO:0007669"/>
    <property type="project" value="InterPro"/>
</dbReference>
<dbReference type="InterPro" id="IPR050118">
    <property type="entry name" value="Pur/Pyrimidine_PRTase"/>
</dbReference>
<dbReference type="Gene3D" id="3.40.50.2020">
    <property type="match status" value="1"/>
</dbReference>
<proteinExistence type="inferred from homology"/>
<name>A0A3G1KX16_FORW1</name>
<feature type="domain" description="Phosphoribosyltransferase" evidence="6">
    <location>
        <begin position="111"/>
        <end position="254"/>
    </location>
</feature>
<dbReference type="InterPro" id="IPR036390">
    <property type="entry name" value="WH_DNA-bd_sf"/>
</dbReference>
<dbReference type="SUPFAM" id="SSF53271">
    <property type="entry name" value="PRTase-like"/>
    <property type="match status" value="1"/>
</dbReference>
<evidence type="ECO:0000313" key="9">
    <source>
        <dbReference type="Proteomes" id="UP000323521"/>
    </source>
</evidence>
<dbReference type="RefSeq" id="WP_148136312.1">
    <property type="nucleotide sequence ID" value="NZ_CP017634.1"/>
</dbReference>
<keyword evidence="3" id="KW-0238">DNA-binding</keyword>
<dbReference type="SUPFAM" id="SSF46785">
    <property type="entry name" value="Winged helix' DNA-binding domain"/>
    <property type="match status" value="1"/>
</dbReference>
<dbReference type="Gene3D" id="1.10.10.10">
    <property type="entry name" value="Winged helix-like DNA-binding domain superfamily/Winged helix DNA-binding domain"/>
    <property type="match status" value="1"/>
</dbReference>
<dbReference type="EMBL" id="CP017634">
    <property type="protein sequence ID" value="ATW26981.1"/>
    <property type="molecule type" value="Genomic_DNA"/>
</dbReference>
<keyword evidence="2" id="KW-0805">Transcription regulation</keyword>
<keyword evidence="4" id="KW-0804">Transcription</keyword>
<comment type="similarity">
    <text evidence="5">Belongs to the purine/pyrimidine phosphoribosyltransferase family. PurR subfamily.</text>
</comment>
<dbReference type="GO" id="GO:0003677">
    <property type="term" value="F:DNA binding"/>
    <property type="evidence" value="ECO:0007669"/>
    <property type="project" value="UniProtKB-KW"/>
</dbReference>
<comment type="subunit">
    <text evidence="1">Homodimer.</text>
</comment>
<evidence type="ECO:0000256" key="3">
    <source>
        <dbReference type="ARBA" id="ARBA00023125"/>
    </source>
</evidence>
<dbReference type="Pfam" id="PF00156">
    <property type="entry name" value="Pribosyltran"/>
    <property type="match status" value="1"/>
</dbReference>
<protein>
    <submittedName>
        <fullName evidence="8">Pur operon repressor</fullName>
    </submittedName>
</protein>
<gene>
    <name evidence="8" type="ORF">DCMF_21425</name>
</gene>
<dbReference type="Pfam" id="PF09182">
    <property type="entry name" value="PuR_N"/>
    <property type="match status" value="1"/>
</dbReference>
<dbReference type="InterPro" id="IPR010078">
    <property type="entry name" value="PurR_Bsub"/>
</dbReference>
<evidence type="ECO:0000259" key="7">
    <source>
        <dbReference type="Pfam" id="PF09182"/>
    </source>
</evidence>
<dbReference type="AlphaFoldDB" id="A0A3G1KX16"/>
<dbReference type="Proteomes" id="UP000323521">
    <property type="component" value="Chromosome"/>
</dbReference>
<dbReference type="KEGG" id="fwa:DCMF_21425"/>
<evidence type="ECO:0000259" key="6">
    <source>
        <dbReference type="Pfam" id="PF00156"/>
    </source>
</evidence>
<evidence type="ECO:0000313" key="8">
    <source>
        <dbReference type="EMBL" id="ATW26981.1"/>
    </source>
</evidence>
<evidence type="ECO:0000256" key="5">
    <source>
        <dbReference type="ARBA" id="ARBA00049656"/>
    </source>
</evidence>
<organism evidence="8 9">
    <name type="scientific">Formimonas warabiya</name>
    <dbReference type="NCBI Taxonomy" id="1761012"/>
    <lineage>
        <taxon>Bacteria</taxon>
        <taxon>Bacillati</taxon>
        <taxon>Bacillota</taxon>
        <taxon>Clostridia</taxon>
        <taxon>Eubacteriales</taxon>
        <taxon>Peptococcaceae</taxon>
        <taxon>Candidatus Formimonas</taxon>
    </lineage>
</organism>
<dbReference type="InterPro" id="IPR000836">
    <property type="entry name" value="PRTase_dom"/>
</dbReference>
<evidence type="ECO:0000256" key="2">
    <source>
        <dbReference type="ARBA" id="ARBA00023015"/>
    </source>
</evidence>
<dbReference type="CDD" id="cd06223">
    <property type="entry name" value="PRTases_typeI"/>
    <property type="match status" value="1"/>
</dbReference>
<feature type="domain" description="Bacterial purine repressor N-terminal" evidence="7">
    <location>
        <begin position="5"/>
        <end position="74"/>
    </location>
</feature>